<evidence type="ECO:0008006" key="4">
    <source>
        <dbReference type="Google" id="ProtNLM"/>
    </source>
</evidence>
<dbReference type="AlphaFoldDB" id="A0A316G244"/>
<dbReference type="EMBL" id="QGGV01000010">
    <property type="protein sequence ID" value="PWK54878.1"/>
    <property type="molecule type" value="Genomic_DNA"/>
</dbReference>
<protein>
    <recommendedName>
        <fullName evidence="4">GlsB/YeaQ/YmgE family stress response membrane protein</fullName>
    </recommendedName>
</protein>
<gene>
    <name evidence="2" type="ORF">C8D95_110172</name>
</gene>
<keyword evidence="3" id="KW-1185">Reference proteome</keyword>
<comment type="caution">
    <text evidence="2">The sequence shown here is derived from an EMBL/GenBank/DDBJ whole genome shotgun (WGS) entry which is preliminary data.</text>
</comment>
<feature type="transmembrane region" description="Helical" evidence="1">
    <location>
        <begin position="28"/>
        <end position="46"/>
    </location>
</feature>
<organism evidence="2 3">
    <name type="scientific">Silicimonas algicola</name>
    <dbReference type="NCBI Taxonomy" id="1826607"/>
    <lineage>
        <taxon>Bacteria</taxon>
        <taxon>Pseudomonadati</taxon>
        <taxon>Pseudomonadota</taxon>
        <taxon>Alphaproteobacteria</taxon>
        <taxon>Rhodobacterales</taxon>
        <taxon>Paracoccaceae</taxon>
    </lineage>
</organism>
<reference evidence="2 3" key="1">
    <citation type="submission" date="2018-05" db="EMBL/GenBank/DDBJ databases">
        <title>Genomic Encyclopedia of Type Strains, Phase IV (KMG-IV): sequencing the most valuable type-strain genomes for metagenomic binning, comparative biology and taxonomic classification.</title>
        <authorList>
            <person name="Goeker M."/>
        </authorList>
    </citation>
    <scope>NUCLEOTIDE SEQUENCE [LARGE SCALE GENOMIC DNA]</scope>
    <source>
        <strain evidence="2 3">DSM 103371</strain>
    </source>
</reference>
<dbReference type="Proteomes" id="UP000245390">
    <property type="component" value="Unassembled WGS sequence"/>
</dbReference>
<keyword evidence="1" id="KW-0472">Membrane</keyword>
<evidence type="ECO:0000313" key="3">
    <source>
        <dbReference type="Proteomes" id="UP000245390"/>
    </source>
</evidence>
<sequence>MFFSFFGSLVIGGIVAYLAEKWDLTHHGVIQAIIIALGGVILLFMAKVMFGLSFGRPGVDAIIGAAGALILIPSEAVVRKRRNRR</sequence>
<proteinExistence type="predicted"/>
<keyword evidence="1" id="KW-0812">Transmembrane</keyword>
<name>A0A316G244_9RHOB</name>
<evidence type="ECO:0000256" key="1">
    <source>
        <dbReference type="SAM" id="Phobius"/>
    </source>
</evidence>
<keyword evidence="1" id="KW-1133">Transmembrane helix</keyword>
<accession>A0A316G244</accession>
<dbReference type="RefSeq" id="WP_109760657.1">
    <property type="nucleotide sequence ID" value="NZ_CP034588.1"/>
</dbReference>
<dbReference type="KEGG" id="salo:EF888_00540"/>
<evidence type="ECO:0000313" key="2">
    <source>
        <dbReference type="EMBL" id="PWK54878.1"/>
    </source>
</evidence>